<reference evidence="5" key="1">
    <citation type="journal article" date="2021" name="PeerJ">
        <title>Extensive microbial diversity within the chicken gut microbiome revealed by metagenomics and culture.</title>
        <authorList>
            <person name="Gilroy R."/>
            <person name="Ravi A."/>
            <person name="Getino M."/>
            <person name="Pursley I."/>
            <person name="Horton D.L."/>
            <person name="Alikhan N.F."/>
            <person name="Baker D."/>
            <person name="Gharbi K."/>
            <person name="Hall N."/>
            <person name="Watson M."/>
            <person name="Adriaenssens E.M."/>
            <person name="Foster-Nyarko E."/>
            <person name="Jarju S."/>
            <person name="Secka A."/>
            <person name="Antonio M."/>
            <person name="Oren A."/>
            <person name="Chaudhuri R.R."/>
            <person name="La Ragione R."/>
            <person name="Hildebrand F."/>
            <person name="Pallen M.J."/>
        </authorList>
    </citation>
    <scope>NUCLEOTIDE SEQUENCE</scope>
    <source>
        <strain evidence="5">ChiSjej1B19-8411</strain>
    </source>
</reference>
<dbReference type="PROSITE" id="PS50893">
    <property type="entry name" value="ABC_TRANSPORTER_2"/>
    <property type="match status" value="1"/>
</dbReference>
<evidence type="ECO:0000259" key="4">
    <source>
        <dbReference type="PROSITE" id="PS50893"/>
    </source>
</evidence>
<comment type="caution">
    <text evidence="5">The sequence shown here is derived from an EMBL/GenBank/DDBJ whole genome shotgun (WGS) entry which is preliminary data.</text>
</comment>
<dbReference type="SMART" id="SM00382">
    <property type="entry name" value="AAA"/>
    <property type="match status" value="1"/>
</dbReference>
<keyword evidence="3 5" id="KW-0067">ATP-binding</keyword>
<sequence length="270" mass="30321">MNPLLELQDVSLSYHTTAGETPALSHISFQVTQGEFLAIVGPSGCGKTTILNLICGLLSPSSGRILMNGRELSRGTDNIGYMLQKDHLLEWRNIYQNVTLGLEIQHQTTPEKLEKAERMLKTYGLDKFKYARPSQLSGGMRQRAALIRTLALEPHLLLLDEPFSALDYQTRLNVSDDIGKIIRREHKTAILVTHDISEAISMADRVIILTRRPARIQKILPIDLQLESHSSLEARNTPVFKTYFNLIWKELNQNGTDFKSPEAVSETAAT</sequence>
<feature type="domain" description="ABC transporter" evidence="4">
    <location>
        <begin position="5"/>
        <end position="236"/>
    </location>
</feature>
<dbReference type="SUPFAM" id="SSF52540">
    <property type="entry name" value="P-loop containing nucleoside triphosphate hydrolases"/>
    <property type="match status" value="1"/>
</dbReference>
<gene>
    <name evidence="5" type="ORF">IAA45_03705</name>
</gene>
<dbReference type="GO" id="GO:0005524">
    <property type="term" value="F:ATP binding"/>
    <property type="evidence" value="ECO:0007669"/>
    <property type="project" value="UniProtKB-KW"/>
</dbReference>
<dbReference type="CDD" id="cd03293">
    <property type="entry name" value="ABC_NrtD_SsuB_transporters"/>
    <property type="match status" value="1"/>
</dbReference>
<evidence type="ECO:0000313" key="6">
    <source>
        <dbReference type="Proteomes" id="UP000886817"/>
    </source>
</evidence>
<evidence type="ECO:0000313" key="5">
    <source>
        <dbReference type="EMBL" id="HIX58804.1"/>
    </source>
</evidence>
<accession>A0A9D1WH05</accession>
<dbReference type="AlphaFoldDB" id="A0A9D1WH05"/>
<evidence type="ECO:0000256" key="1">
    <source>
        <dbReference type="ARBA" id="ARBA00022448"/>
    </source>
</evidence>
<dbReference type="Proteomes" id="UP000886817">
    <property type="component" value="Unassembled WGS sequence"/>
</dbReference>
<dbReference type="InterPro" id="IPR050166">
    <property type="entry name" value="ABC_transporter_ATP-bind"/>
</dbReference>
<dbReference type="InterPro" id="IPR017871">
    <property type="entry name" value="ABC_transporter-like_CS"/>
</dbReference>
<dbReference type="PROSITE" id="PS00211">
    <property type="entry name" value="ABC_TRANSPORTER_1"/>
    <property type="match status" value="1"/>
</dbReference>
<proteinExistence type="predicted"/>
<keyword evidence="2" id="KW-0547">Nucleotide-binding</keyword>
<dbReference type="PANTHER" id="PTHR42788">
    <property type="entry name" value="TAURINE IMPORT ATP-BINDING PROTEIN-RELATED"/>
    <property type="match status" value="1"/>
</dbReference>
<name>A0A9D1WH05_9FIRM</name>
<evidence type="ECO:0000256" key="3">
    <source>
        <dbReference type="ARBA" id="ARBA00022840"/>
    </source>
</evidence>
<dbReference type="InterPro" id="IPR027417">
    <property type="entry name" value="P-loop_NTPase"/>
</dbReference>
<dbReference type="GO" id="GO:0016887">
    <property type="term" value="F:ATP hydrolysis activity"/>
    <property type="evidence" value="ECO:0007669"/>
    <property type="project" value="InterPro"/>
</dbReference>
<reference evidence="5" key="2">
    <citation type="submission" date="2021-04" db="EMBL/GenBank/DDBJ databases">
        <authorList>
            <person name="Gilroy R."/>
        </authorList>
    </citation>
    <scope>NUCLEOTIDE SEQUENCE</scope>
    <source>
        <strain evidence="5">ChiSjej1B19-8411</strain>
    </source>
</reference>
<dbReference type="InterPro" id="IPR003439">
    <property type="entry name" value="ABC_transporter-like_ATP-bd"/>
</dbReference>
<dbReference type="InterPro" id="IPR003593">
    <property type="entry name" value="AAA+_ATPase"/>
</dbReference>
<dbReference type="Gene3D" id="3.40.50.300">
    <property type="entry name" value="P-loop containing nucleotide triphosphate hydrolases"/>
    <property type="match status" value="1"/>
</dbReference>
<protein>
    <submittedName>
        <fullName evidence="5">ABC transporter ATP-binding protein</fullName>
    </submittedName>
</protein>
<dbReference type="PANTHER" id="PTHR42788:SF21">
    <property type="entry name" value="ABC TRANSPORTER ATP-BINDING PROTEIN"/>
    <property type="match status" value="1"/>
</dbReference>
<dbReference type="Pfam" id="PF00005">
    <property type="entry name" value="ABC_tran"/>
    <property type="match status" value="1"/>
</dbReference>
<evidence type="ECO:0000256" key="2">
    <source>
        <dbReference type="ARBA" id="ARBA00022741"/>
    </source>
</evidence>
<keyword evidence="1" id="KW-0813">Transport</keyword>
<dbReference type="EMBL" id="DXEX01000085">
    <property type="protein sequence ID" value="HIX58804.1"/>
    <property type="molecule type" value="Genomic_DNA"/>
</dbReference>
<organism evidence="5 6">
    <name type="scientific">Candidatus Blautia gallistercoris</name>
    <dbReference type="NCBI Taxonomy" id="2838490"/>
    <lineage>
        <taxon>Bacteria</taxon>
        <taxon>Bacillati</taxon>
        <taxon>Bacillota</taxon>
        <taxon>Clostridia</taxon>
        <taxon>Lachnospirales</taxon>
        <taxon>Lachnospiraceae</taxon>
        <taxon>Blautia</taxon>
    </lineage>
</organism>